<evidence type="ECO:0000313" key="2">
    <source>
        <dbReference type="EMBL" id="RRH75140.1"/>
    </source>
</evidence>
<evidence type="ECO:0000313" key="3">
    <source>
        <dbReference type="Proteomes" id="UP000282125"/>
    </source>
</evidence>
<reference evidence="2 3" key="1">
    <citation type="submission" date="2018-11" db="EMBL/GenBank/DDBJ databases">
        <title>Gemmobacter sp. nov., YIM 102744-1 draft genome.</title>
        <authorList>
            <person name="Li G."/>
            <person name="Jiang Y."/>
        </authorList>
    </citation>
    <scope>NUCLEOTIDE SEQUENCE [LARGE SCALE GENOMIC DNA]</scope>
    <source>
        <strain evidence="2 3">YIM 102744-1</strain>
    </source>
</reference>
<dbReference type="EMBL" id="RRAZ01000011">
    <property type="protein sequence ID" value="RRH75140.1"/>
    <property type="molecule type" value="Genomic_DNA"/>
</dbReference>
<keyword evidence="3" id="KW-1185">Reference proteome</keyword>
<sequence>MRIAALTLALCLPSAAALAGPWPRSEGGAFFALSRGAADLSFWAEYGLRETRWIAADLRRDADGSLTGALIFNQVLPLPGSPGERVVAAVHTRGEVSRDAFGFYDSALRIGVSLGMGLSTPVSGWVTAAAAYEHHPITPKVMSDWSLGLQLHPRIAALLQGEHDYSKNQPASHKIGATAILNLADKLRVTAGVWQSDTGFRELRLGSWFEF</sequence>
<dbReference type="Proteomes" id="UP000282125">
    <property type="component" value="Unassembled WGS sequence"/>
</dbReference>
<evidence type="ECO:0000256" key="1">
    <source>
        <dbReference type="SAM" id="SignalP"/>
    </source>
</evidence>
<dbReference type="AlphaFoldDB" id="A0A3P3DLL6"/>
<gene>
    <name evidence="2" type="ORF">EG244_09145</name>
</gene>
<protein>
    <recommendedName>
        <fullName evidence="4">Porin family protein</fullName>
    </recommendedName>
</protein>
<dbReference type="RefSeq" id="WP_124964707.1">
    <property type="nucleotide sequence ID" value="NZ_RRAZ01000011.1"/>
</dbReference>
<organism evidence="2 3">
    <name type="scientific">Falsigemmobacter faecalis</name>
    <dbReference type="NCBI Taxonomy" id="2488730"/>
    <lineage>
        <taxon>Bacteria</taxon>
        <taxon>Pseudomonadati</taxon>
        <taxon>Pseudomonadota</taxon>
        <taxon>Alphaproteobacteria</taxon>
        <taxon>Rhodobacterales</taxon>
        <taxon>Paracoccaceae</taxon>
        <taxon>Falsigemmobacter</taxon>
    </lineage>
</organism>
<evidence type="ECO:0008006" key="4">
    <source>
        <dbReference type="Google" id="ProtNLM"/>
    </source>
</evidence>
<feature type="chain" id="PRO_5017972323" description="Porin family protein" evidence="1">
    <location>
        <begin position="20"/>
        <end position="211"/>
    </location>
</feature>
<dbReference type="OrthoDB" id="7857490at2"/>
<name>A0A3P3DLL6_9RHOB</name>
<comment type="caution">
    <text evidence="2">The sequence shown here is derived from an EMBL/GenBank/DDBJ whole genome shotgun (WGS) entry which is preliminary data.</text>
</comment>
<accession>A0A3P3DLL6</accession>
<proteinExistence type="predicted"/>
<feature type="signal peptide" evidence="1">
    <location>
        <begin position="1"/>
        <end position="19"/>
    </location>
</feature>
<keyword evidence="1" id="KW-0732">Signal</keyword>